<feature type="domain" description="Telomeric single stranded DNA binding POT1/Cdc13" evidence="10">
    <location>
        <begin position="6"/>
        <end position="147"/>
    </location>
</feature>
<dbReference type="FunFam" id="2.40.50.140:FF:000303">
    <property type="entry name" value="Protection of telomeres protein 1"/>
    <property type="match status" value="1"/>
</dbReference>
<gene>
    <name evidence="11" type="ORF">N7509_006145</name>
</gene>
<feature type="compositionally biased region" description="Polar residues" evidence="9">
    <location>
        <begin position="170"/>
        <end position="182"/>
    </location>
</feature>
<evidence type="ECO:0000256" key="3">
    <source>
        <dbReference type="ARBA" id="ARBA00008442"/>
    </source>
</evidence>
<dbReference type="RefSeq" id="XP_056490084.1">
    <property type="nucleotide sequence ID" value="XM_056630782.1"/>
</dbReference>
<evidence type="ECO:0000256" key="1">
    <source>
        <dbReference type="ARBA" id="ARBA00004123"/>
    </source>
</evidence>
<evidence type="ECO:0000256" key="7">
    <source>
        <dbReference type="ARBA" id="ARBA00023125"/>
    </source>
</evidence>
<organism evidence="11 12">
    <name type="scientific">Penicillium cosmopolitanum</name>
    <dbReference type="NCBI Taxonomy" id="1131564"/>
    <lineage>
        <taxon>Eukaryota</taxon>
        <taxon>Fungi</taxon>
        <taxon>Dikarya</taxon>
        <taxon>Ascomycota</taxon>
        <taxon>Pezizomycotina</taxon>
        <taxon>Eurotiomycetes</taxon>
        <taxon>Eurotiomycetidae</taxon>
        <taxon>Eurotiales</taxon>
        <taxon>Aspergillaceae</taxon>
        <taxon>Penicillium</taxon>
    </lineage>
</organism>
<evidence type="ECO:0000313" key="12">
    <source>
        <dbReference type="Proteomes" id="UP001147747"/>
    </source>
</evidence>
<protein>
    <recommendedName>
        <fullName evidence="4">Protection of telomeres protein 1</fullName>
    </recommendedName>
</protein>
<dbReference type="GO" id="GO:0000783">
    <property type="term" value="C:nuclear telomere cap complex"/>
    <property type="evidence" value="ECO:0007669"/>
    <property type="project" value="TreeGrafter"/>
</dbReference>
<accession>A0A9W9W3T3</accession>
<evidence type="ECO:0000259" key="10">
    <source>
        <dbReference type="SMART" id="SM00976"/>
    </source>
</evidence>
<comment type="caution">
    <text evidence="11">The sequence shown here is derived from an EMBL/GenBank/DDBJ whole genome shotgun (WGS) entry which is preliminary data.</text>
</comment>
<feature type="compositionally biased region" description="Basic and acidic residues" evidence="9">
    <location>
        <begin position="362"/>
        <end position="372"/>
    </location>
</feature>
<dbReference type="PANTHER" id="PTHR14513:SF0">
    <property type="entry name" value="PROTECTION OF TELOMERES PROTEIN 1"/>
    <property type="match status" value="1"/>
</dbReference>
<dbReference type="PANTHER" id="PTHR14513">
    <property type="entry name" value="PROTECTION OF TELOMERES 1"/>
    <property type="match status" value="1"/>
</dbReference>
<reference evidence="11" key="2">
    <citation type="journal article" date="2023" name="IMA Fungus">
        <title>Comparative genomic study of the Penicillium genus elucidates a diverse pangenome and 15 lateral gene transfer events.</title>
        <authorList>
            <person name="Petersen C."/>
            <person name="Sorensen T."/>
            <person name="Nielsen M.R."/>
            <person name="Sondergaard T.E."/>
            <person name="Sorensen J.L."/>
            <person name="Fitzpatrick D.A."/>
            <person name="Frisvad J.C."/>
            <person name="Nielsen K.L."/>
        </authorList>
    </citation>
    <scope>NUCLEOTIDE SEQUENCE</scope>
    <source>
        <strain evidence="11">IBT 29677</strain>
    </source>
</reference>
<feature type="compositionally biased region" description="Low complexity" evidence="9">
    <location>
        <begin position="155"/>
        <end position="169"/>
    </location>
</feature>
<keyword evidence="8" id="KW-0539">Nucleus</keyword>
<keyword evidence="5" id="KW-0158">Chromosome</keyword>
<keyword evidence="6" id="KW-0779">Telomere</keyword>
<feature type="region of interest" description="Disordered" evidence="9">
    <location>
        <begin position="348"/>
        <end position="396"/>
    </location>
</feature>
<dbReference type="InterPro" id="IPR012340">
    <property type="entry name" value="NA-bd_OB-fold"/>
</dbReference>
<dbReference type="SMART" id="SM00976">
    <property type="entry name" value="Telo_bind"/>
    <property type="match status" value="1"/>
</dbReference>
<dbReference type="OrthoDB" id="2186770at2759"/>
<dbReference type="GO" id="GO:0032210">
    <property type="term" value="P:regulation of telomere maintenance via telomerase"/>
    <property type="evidence" value="ECO:0007669"/>
    <property type="project" value="TreeGrafter"/>
</dbReference>
<dbReference type="GO" id="GO:0010521">
    <property type="term" value="F:telomerase inhibitor activity"/>
    <property type="evidence" value="ECO:0007669"/>
    <property type="project" value="TreeGrafter"/>
</dbReference>
<dbReference type="Pfam" id="PF16686">
    <property type="entry name" value="POT1PC"/>
    <property type="match status" value="1"/>
</dbReference>
<evidence type="ECO:0000256" key="2">
    <source>
        <dbReference type="ARBA" id="ARBA00004574"/>
    </source>
</evidence>
<dbReference type="GO" id="GO:0098505">
    <property type="term" value="F:G-rich strand telomeric DNA binding"/>
    <property type="evidence" value="ECO:0007669"/>
    <property type="project" value="TreeGrafter"/>
</dbReference>
<evidence type="ECO:0000256" key="8">
    <source>
        <dbReference type="ARBA" id="ARBA00023242"/>
    </source>
</evidence>
<dbReference type="SUPFAM" id="SSF50249">
    <property type="entry name" value="Nucleic acid-binding proteins"/>
    <property type="match status" value="2"/>
</dbReference>
<proteinExistence type="inferred from homology"/>
<evidence type="ECO:0000256" key="4">
    <source>
        <dbReference type="ARBA" id="ARBA00015253"/>
    </source>
</evidence>
<evidence type="ECO:0000256" key="9">
    <source>
        <dbReference type="SAM" id="MobiDB-lite"/>
    </source>
</evidence>
<dbReference type="Gene3D" id="2.40.50.140">
    <property type="entry name" value="Nucleic acid-binding proteins"/>
    <property type="match status" value="2"/>
</dbReference>
<dbReference type="InterPro" id="IPR011564">
    <property type="entry name" value="Telomer_end-bd_POT1/Cdc13"/>
</dbReference>
<dbReference type="Proteomes" id="UP001147747">
    <property type="component" value="Unassembled WGS sequence"/>
</dbReference>
<dbReference type="GO" id="GO:0016233">
    <property type="term" value="P:telomere capping"/>
    <property type="evidence" value="ECO:0007669"/>
    <property type="project" value="TreeGrafter"/>
</dbReference>
<reference evidence="11" key="1">
    <citation type="submission" date="2022-12" db="EMBL/GenBank/DDBJ databases">
        <authorList>
            <person name="Petersen C."/>
        </authorList>
    </citation>
    <scope>NUCLEOTIDE SEQUENCE</scope>
    <source>
        <strain evidence="11">IBT 29677</strain>
    </source>
</reference>
<name>A0A9W9W3T3_9EURO</name>
<dbReference type="GeneID" id="81369762"/>
<dbReference type="AlphaFoldDB" id="A0A9W9W3T3"/>
<evidence type="ECO:0000313" key="11">
    <source>
        <dbReference type="EMBL" id="KAJ5398032.1"/>
    </source>
</evidence>
<keyword evidence="7" id="KW-0238">DNA-binding</keyword>
<dbReference type="EMBL" id="JAPZBU010000006">
    <property type="protein sequence ID" value="KAJ5398032.1"/>
    <property type="molecule type" value="Genomic_DNA"/>
</dbReference>
<dbReference type="InterPro" id="IPR032042">
    <property type="entry name" value="POT1PC"/>
</dbReference>
<feature type="region of interest" description="Disordered" evidence="9">
    <location>
        <begin position="150"/>
        <end position="183"/>
    </location>
</feature>
<dbReference type="InterPro" id="IPR028389">
    <property type="entry name" value="POT1"/>
</dbReference>
<dbReference type="Pfam" id="PF02765">
    <property type="entry name" value="POT1"/>
    <property type="match status" value="1"/>
</dbReference>
<evidence type="ECO:0000256" key="6">
    <source>
        <dbReference type="ARBA" id="ARBA00022895"/>
    </source>
</evidence>
<comment type="subcellular location">
    <subcellularLocation>
        <location evidence="2">Chromosome</location>
        <location evidence="2">Telomere</location>
    </subcellularLocation>
    <subcellularLocation>
        <location evidence="1">Nucleus</location>
    </subcellularLocation>
</comment>
<comment type="similarity">
    <text evidence="3">Belongs to the telombin family.</text>
</comment>
<keyword evidence="12" id="KW-1185">Reference proteome</keyword>
<evidence type="ECO:0000256" key="5">
    <source>
        <dbReference type="ARBA" id="ARBA00022454"/>
    </source>
</evidence>
<dbReference type="CDD" id="cd04497">
    <property type="entry name" value="hPOT1_OB1_like"/>
    <property type="match status" value="1"/>
</dbReference>
<sequence>MASTGLVSITAACSARGRVNTIGVVVDTLNPFKTRGSSYGVTFTIKDCEFDAPTWQGGLKVKYFNDNEAFLPTIQLNDVVLLRDIRVTNFQGKPTGVASQNDMVYWAVFRPQEGSGKNLSISRGPIAFETDPEEKRMAAILLANLAGEEPPAALQSSPTPTPAQVQPTAISRQPSRNFQTSAPVLKSSGLPMTLIQDVQVGRLTQLLGQVVKMNTFDSDKTLIYLTDYTVNTSLMDIKKDDEEDGVEGDAYGYLSRKKKNWPGPWGQLTLQVALWEPHASFAREYVKTGNLVHLTYVHVKDDRRGGVEAAVHRDKRFENKIHVHNISDAYDERARELLDRRKAYWKIHGKPKVQSDPNTSSEKTEKKAEKQKKSQQNTQEVRREEGQTVLSKPAARKEPNRNVKCLEYGIPVTWDVDSILSAETHINKISGDLTYKLPFQNVCYHPVFRVVDFYPPVLEDFAVQVPFKPLNNQNDEDDGLSPKYYSWEWRFCLLVEGTEPTVSKQQTRELMQIFVTEGDATYLLGLDADDLRNNPDRLHELREKLFVLWGDLEERKQESTSSAIGDDESWQPVKCSSVPFKCCIKEYGVKCSHKDPDAMAVDREDEDMCSQPGCFGWERRFAMFGTTIHS</sequence>